<dbReference type="InterPro" id="IPR036890">
    <property type="entry name" value="HATPase_C_sf"/>
</dbReference>
<dbReference type="InterPro" id="IPR018062">
    <property type="entry name" value="HTH_AraC-typ_CS"/>
</dbReference>
<evidence type="ECO:0000259" key="16">
    <source>
        <dbReference type="PROSITE" id="PS50110"/>
    </source>
</evidence>
<dbReference type="InterPro" id="IPR036097">
    <property type="entry name" value="HisK_dim/P_sf"/>
</dbReference>
<dbReference type="Pfam" id="PF00072">
    <property type="entry name" value="Response_reg"/>
    <property type="match status" value="1"/>
</dbReference>
<dbReference type="FunFam" id="3.30.565.10:FF:000037">
    <property type="entry name" value="Hybrid sensor histidine kinase/response regulator"/>
    <property type="match status" value="1"/>
</dbReference>
<dbReference type="InterPro" id="IPR003661">
    <property type="entry name" value="HisK_dim/P_dom"/>
</dbReference>
<protein>
    <recommendedName>
        <fullName evidence="2">histidine kinase</fullName>
        <ecNumber evidence="2">2.7.13.3</ecNumber>
    </recommendedName>
</protein>
<dbReference type="InterPro" id="IPR015943">
    <property type="entry name" value="WD40/YVTN_repeat-like_dom_sf"/>
</dbReference>
<evidence type="ECO:0000256" key="2">
    <source>
        <dbReference type="ARBA" id="ARBA00012438"/>
    </source>
</evidence>
<dbReference type="PROSITE" id="PS50109">
    <property type="entry name" value="HIS_KIN"/>
    <property type="match status" value="1"/>
</dbReference>
<dbReference type="InterPro" id="IPR011123">
    <property type="entry name" value="Y_Y_Y"/>
</dbReference>
<dbReference type="PANTHER" id="PTHR43547:SF2">
    <property type="entry name" value="HYBRID SIGNAL TRANSDUCTION HISTIDINE KINASE C"/>
    <property type="match status" value="1"/>
</dbReference>
<reference evidence="17 18" key="1">
    <citation type="submission" date="2018-08" db="EMBL/GenBank/DDBJ databases">
        <title>A genome reference for cultivated species of the human gut microbiota.</title>
        <authorList>
            <person name="Zou Y."/>
            <person name="Xue W."/>
            <person name="Luo G."/>
        </authorList>
    </citation>
    <scope>NUCLEOTIDE SEQUENCE [LARGE SCALE GENOMIC DNA]</scope>
    <source>
        <strain evidence="17 18">AM31-16AC</strain>
    </source>
</reference>
<proteinExistence type="predicted"/>
<evidence type="ECO:0000259" key="14">
    <source>
        <dbReference type="PROSITE" id="PS01124"/>
    </source>
</evidence>
<organism evidence="17 18">
    <name type="scientific">Bacteroides caccae</name>
    <dbReference type="NCBI Taxonomy" id="47678"/>
    <lineage>
        <taxon>Bacteria</taxon>
        <taxon>Pseudomonadati</taxon>
        <taxon>Bacteroidota</taxon>
        <taxon>Bacteroidia</taxon>
        <taxon>Bacteroidales</taxon>
        <taxon>Bacteroidaceae</taxon>
        <taxon>Bacteroides</taxon>
    </lineage>
</organism>
<keyword evidence="6 17" id="KW-0418">Kinase</keyword>
<dbReference type="GO" id="GO:0000155">
    <property type="term" value="F:phosphorelay sensor kinase activity"/>
    <property type="evidence" value="ECO:0007669"/>
    <property type="project" value="InterPro"/>
</dbReference>
<dbReference type="Gene3D" id="3.40.50.2300">
    <property type="match status" value="1"/>
</dbReference>
<dbReference type="GO" id="GO:0005524">
    <property type="term" value="F:ATP binding"/>
    <property type="evidence" value="ECO:0007669"/>
    <property type="project" value="UniProtKB-KW"/>
</dbReference>
<comment type="catalytic activity">
    <reaction evidence="1">
        <text>ATP + protein L-histidine = ADP + protein N-phospho-L-histidine.</text>
        <dbReference type="EC" id="2.7.13.3"/>
    </reaction>
</comment>
<evidence type="ECO:0000256" key="11">
    <source>
        <dbReference type="ARBA" id="ARBA00023163"/>
    </source>
</evidence>
<dbReference type="FunFam" id="1.10.10.60:FF:000284">
    <property type="entry name" value="Two-component system sensor histidine kinase/response regulator"/>
    <property type="match status" value="1"/>
</dbReference>
<evidence type="ECO:0000256" key="7">
    <source>
        <dbReference type="ARBA" id="ARBA00022840"/>
    </source>
</evidence>
<dbReference type="SUPFAM" id="SSF63829">
    <property type="entry name" value="Calcium-dependent phosphotriesterase"/>
    <property type="match status" value="1"/>
</dbReference>
<evidence type="ECO:0000256" key="6">
    <source>
        <dbReference type="ARBA" id="ARBA00022777"/>
    </source>
</evidence>
<evidence type="ECO:0000256" key="5">
    <source>
        <dbReference type="ARBA" id="ARBA00022741"/>
    </source>
</evidence>
<dbReference type="PROSITE" id="PS01124">
    <property type="entry name" value="HTH_ARAC_FAMILY_2"/>
    <property type="match status" value="1"/>
</dbReference>
<dbReference type="Gene3D" id="2.60.40.10">
    <property type="entry name" value="Immunoglobulins"/>
    <property type="match status" value="1"/>
</dbReference>
<keyword evidence="3 12" id="KW-0597">Phosphoprotein</keyword>
<keyword evidence="9" id="KW-0805">Transcription regulation</keyword>
<dbReference type="Proteomes" id="UP000284689">
    <property type="component" value="Unassembled WGS sequence"/>
</dbReference>
<dbReference type="PROSITE" id="PS00041">
    <property type="entry name" value="HTH_ARAC_FAMILY_1"/>
    <property type="match status" value="1"/>
</dbReference>
<dbReference type="CDD" id="cd00082">
    <property type="entry name" value="HisKA"/>
    <property type="match status" value="1"/>
</dbReference>
<dbReference type="InterPro" id="IPR004358">
    <property type="entry name" value="Sig_transdc_His_kin-like_C"/>
</dbReference>
<dbReference type="SUPFAM" id="SSF46689">
    <property type="entry name" value="Homeodomain-like"/>
    <property type="match status" value="1"/>
</dbReference>
<feature type="signal peptide" evidence="13">
    <location>
        <begin position="1"/>
        <end position="21"/>
    </location>
</feature>
<evidence type="ECO:0000313" key="18">
    <source>
        <dbReference type="Proteomes" id="UP000284689"/>
    </source>
</evidence>
<dbReference type="SUPFAM" id="SSF52172">
    <property type="entry name" value="CheY-like"/>
    <property type="match status" value="1"/>
</dbReference>
<dbReference type="InterPro" id="IPR018060">
    <property type="entry name" value="HTH_AraC"/>
</dbReference>
<dbReference type="GO" id="GO:0043565">
    <property type="term" value="F:sequence-specific DNA binding"/>
    <property type="evidence" value="ECO:0007669"/>
    <property type="project" value="InterPro"/>
</dbReference>
<dbReference type="Gene3D" id="1.10.10.60">
    <property type="entry name" value="Homeodomain-like"/>
    <property type="match status" value="1"/>
</dbReference>
<dbReference type="Pfam" id="PF07495">
    <property type="entry name" value="Y_Y_Y"/>
    <property type="match status" value="1"/>
</dbReference>
<dbReference type="Pfam" id="PF07494">
    <property type="entry name" value="Reg_prop"/>
    <property type="match status" value="2"/>
</dbReference>
<dbReference type="InterPro" id="IPR001789">
    <property type="entry name" value="Sig_transdc_resp-reg_receiver"/>
</dbReference>
<comment type="caution">
    <text evidence="17">The sequence shown here is derived from an EMBL/GenBank/DDBJ whole genome shotgun (WGS) entry which is preliminary data.</text>
</comment>
<feature type="domain" description="Response regulatory" evidence="16">
    <location>
        <begin position="1116"/>
        <end position="1231"/>
    </location>
</feature>
<dbReference type="SUPFAM" id="SSF101898">
    <property type="entry name" value="NHL repeat"/>
    <property type="match status" value="1"/>
</dbReference>
<dbReference type="InterPro" id="IPR005467">
    <property type="entry name" value="His_kinase_dom"/>
</dbReference>
<feature type="domain" description="HTH araC/xylS-type" evidence="14">
    <location>
        <begin position="1261"/>
        <end position="1360"/>
    </location>
</feature>
<name>A0A414FQC2_9BACE</name>
<evidence type="ECO:0000256" key="13">
    <source>
        <dbReference type="SAM" id="SignalP"/>
    </source>
</evidence>
<dbReference type="SMART" id="SM00448">
    <property type="entry name" value="REC"/>
    <property type="match status" value="1"/>
</dbReference>
<sequence length="1372" mass="156529">MNAKKIFLLTACLLLPFLLNASLEQNFKKMNMQNGLAGNSVYSIFKDKDGFIWFGTGDGLSRYDGKNIRSFTSDKYNMTIEHMYDTSDGLLLFITSNNLHCFDRYRECFVETASFRDMRYYNTRGLVLLNDSIYWSISKNKLHLLKRVLGRSADNKTSLLSLEVLKEFVLTDEAEIIYTFCESQDKKKLFLVTEKSKLLIFDLQTEKLDAVVTLFTSRPDSYQISSLVCDKDYLWMSTIGGGVLRYHLRNHSLDSFTRNSSSKQYLSHDDVYALIAVGDKYIAATWNGYTVLSLDRKNGGVTTEINNQLSRFSYNLESRMLSAYYDSQGLLYFGTHGGGVMILDLREKFYERFCQSETSEICDIVSDDKGNIWMATFHGEILCSDSPFDPSKPLSFSPKNTPIVEGKAVLCAMKDEEGNLWFGNSDASITCYQSSSGKFMNYNLPYEYRKNNNLKYSTYVWQLFMDSKYRFWVGTRNGLLLFDRETKNFSPVLTVEGKPLEKHSIRAIVEGLNGELWIGTPDGLYKLVLNVEGKAEIKGNYEVAVGTAARYVRALHASTDGQLYIGYTEGLGILAQNKDSIQHFYTTRDGMCSNFVTCITEDENGHIWLGTNSGISRYSRHQNLFYNYYISGSNRSVLQAANTLFFGNNYALTYFNPETVEMIPSIKKNLLLDLEVNNKHVAIGEKRNGQVILQKGLPYTDELTLAYANRDFSLSFSNLLYSEEHQKYNYRLLPYQNEWVVCNGGEKAAYTNLPAGDYVFEVKSVYPDGTDSVVNTLAIRILPHWSQTIWFRLCVLLVILLITGYAVHRVRREQRRAKRELLLKHELHISNMEREQEKQIREERENFFTCVAHELRTPLTLVLSPLQELLHRKTNADPDYKALSLMYENGNSLHRLVDDLLSVQKIEAGMMKLCLSEVNVVALLKETANTFRQMAVSRKIDFVLDLPDKSIPLWVDIEKVASAVRNLLSNAFKYTEAGGNITLAVMENTMDEKDYCRIVVSDTGRGIPVELQHRVFDSFVTGGAAPSFSTKVGIGLRIVKNTMDMHHGTVDLQSELGKGSSFSLNFPKGKAHFADDNCEETVYEPTTDDNASPTDEPVVPEQVNKEELSAARYKTTLLVVEDNPDIRQYIVSLFQNKYNVLEAADGEEGVQQAMRHLPDLIISDIMMPIKDGFACCKEIREQVETAHIPILMLTAKAEDADIIRGAQLGVDDYMMKPFNPEILKAKVENLILRREHLKRIYTKSLMLKQTAQETEGDDFMQKVINVIEANLANEDFSVQMLAERLNMSQPTLYKKIKERSELSIIKVIRSIRMSKAASLIMEHKYSVLEISEMVGFNDPNTFRKHFIEQFGVLPSKYDERSKGEEIDEQQRQ</sequence>
<keyword evidence="8" id="KW-0902">Two-component regulatory system</keyword>
<feature type="modified residue" description="4-aspartylphosphate" evidence="12">
    <location>
        <position position="1164"/>
    </location>
</feature>
<dbReference type="SMART" id="SM00388">
    <property type="entry name" value="HisKA"/>
    <property type="match status" value="1"/>
</dbReference>
<dbReference type="Gene3D" id="2.130.10.10">
    <property type="entry name" value="YVTN repeat-like/Quinoprotein amine dehydrogenase"/>
    <property type="match status" value="2"/>
</dbReference>
<dbReference type="PROSITE" id="PS50110">
    <property type="entry name" value="RESPONSE_REGULATORY"/>
    <property type="match status" value="1"/>
</dbReference>
<dbReference type="InterPro" id="IPR011006">
    <property type="entry name" value="CheY-like_superfamily"/>
</dbReference>
<evidence type="ECO:0000256" key="12">
    <source>
        <dbReference type="PROSITE-ProRule" id="PRU00169"/>
    </source>
</evidence>
<evidence type="ECO:0000256" key="9">
    <source>
        <dbReference type="ARBA" id="ARBA00023015"/>
    </source>
</evidence>
<dbReference type="SUPFAM" id="SSF47384">
    <property type="entry name" value="Homodimeric domain of signal transducing histidine kinase"/>
    <property type="match status" value="1"/>
</dbReference>
<dbReference type="SMART" id="SM00387">
    <property type="entry name" value="HATPase_c"/>
    <property type="match status" value="1"/>
</dbReference>
<dbReference type="CDD" id="cd17574">
    <property type="entry name" value="REC_OmpR"/>
    <property type="match status" value="1"/>
</dbReference>
<dbReference type="InterPro" id="IPR013783">
    <property type="entry name" value="Ig-like_fold"/>
</dbReference>
<evidence type="ECO:0000259" key="15">
    <source>
        <dbReference type="PROSITE" id="PS50109"/>
    </source>
</evidence>
<dbReference type="Pfam" id="PF12833">
    <property type="entry name" value="HTH_18"/>
    <property type="match status" value="1"/>
</dbReference>
<dbReference type="InterPro" id="IPR003594">
    <property type="entry name" value="HATPase_dom"/>
</dbReference>
<evidence type="ECO:0000256" key="4">
    <source>
        <dbReference type="ARBA" id="ARBA00022679"/>
    </source>
</evidence>
<dbReference type="Gene3D" id="3.30.565.10">
    <property type="entry name" value="Histidine kinase-like ATPase, C-terminal domain"/>
    <property type="match status" value="1"/>
</dbReference>
<keyword evidence="5" id="KW-0547">Nucleotide-binding</keyword>
<dbReference type="EMBL" id="QSJD01000003">
    <property type="protein sequence ID" value="RHD52349.1"/>
    <property type="molecule type" value="Genomic_DNA"/>
</dbReference>
<dbReference type="Gene3D" id="1.10.287.130">
    <property type="match status" value="1"/>
</dbReference>
<evidence type="ECO:0000256" key="1">
    <source>
        <dbReference type="ARBA" id="ARBA00000085"/>
    </source>
</evidence>
<gene>
    <name evidence="17" type="ORF">DW794_02565</name>
</gene>
<accession>A0A414FQC2</accession>
<evidence type="ECO:0000256" key="10">
    <source>
        <dbReference type="ARBA" id="ARBA00023125"/>
    </source>
</evidence>
<keyword evidence="4" id="KW-0808">Transferase</keyword>
<dbReference type="PANTHER" id="PTHR43547">
    <property type="entry name" value="TWO-COMPONENT HISTIDINE KINASE"/>
    <property type="match status" value="1"/>
</dbReference>
<dbReference type="InterPro" id="IPR011110">
    <property type="entry name" value="Reg_prop"/>
</dbReference>
<feature type="chain" id="PRO_5019293891" description="histidine kinase" evidence="13">
    <location>
        <begin position="22"/>
        <end position="1372"/>
    </location>
</feature>
<dbReference type="EC" id="2.7.13.3" evidence="2"/>
<feature type="domain" description="Histidine kinase" evidence="15">
    <location>
        <begin position="850"/>
        <end position="1070"/>
    </location>
</feature>
<dbReference type="GO" id="GO:0003700">
    <property type="term" value="F:DNA-binding transcription factor activity"/>
    <property type="evidence" value="ECO:0007669"/>
    <property type="project" value="InterPro"/>
</dbReference>
<dbReference type="Pfam" id="PF00512">
    <property type="entry name" value="HisKA"/>
    <property type="match status" value="1"/>
</dbReference>
<evidence type="ECO:0000256" key="8">
    <source>
        <dbReference type="ARBA" id="ARBA00023012"/>
    </source>
</evidence>
<keyword evidence="7" id="KW-0067">ATP-binding</keyword>
<keyword evidence="13" id="KW-0732">Signal</keyword>
<evidence type="ECO:0000313" key="17">
    <source>
        <dbReference type="EMBL" id="RHD52349.1"/>
    </source>
</evidence>
<dbReference type="Pfam" id="PF02518">
    <property type="entry name" value="HATPase_c"/>
    <property type="match status" value="1"/>
</dbReference>
<dbReference type="InterPro" id="IPR009057">
    <property type="entry name" value="Homeodomain-like_sf"/>
</dbReference>
<dbReference type="SMART" id="SM00342">
    <property type="entry name" value="HTH_ARAC"/>
    <property type="match status" value="1"/>
</dbReference>
<dbReference type="SUPFAM" id="SSF55874">
    <property type="entry name" value="ATPase domain of HSP90 chaperone/DNA topoisomerase II/histidine kinase"/>
    <property type="match status" value="1"/>
</dbReference>
<dbReference type="RefSeq" id="WP_122264173.1">
    <property type="nucleotide sequence ID" value="NZ_QSJD01000003.1"/>
</dbReference>
<evidence type="ECO:0000256" key="3">
    <source>
        <dbReference type="ARBA" id="ARBA00022553"/>
    </source>
</evidence>
<keyword evidence="10" id="KW-0238">DNA-binding</keyword>
<keyword evidence="11" id="KW-0804">Transcription</keyword>
<dbReference type="PRINTS" id="PR00344">
    <property type="entry name" value="BCTRLSENSOR"/>
</dbReference>